<dbReference type="GO" id="GO:0008168">
    <property type="term" value="F:methyltransferase activity"/>
    <property type="evidence" value="ECO:0007669"/>
    <property type="project" value="UniProtKB-KW"/>
</dbReference>
<dbReference type="Pfam" id="PF13489">
    <property type="entry name" value="Methyltransf_23"/>
    <property type="match status" value="1"/>
</dbReference>
<dbReference type="Proteomes" id="UP000235672">
    <property type="component" value="Unassembled WGS sequence"/>
</dbReference>
<sequence>MSAVTSTTSLRSSIYEHVEENGRTYHRFRQGKYMLPNDKQEQERLDIQHAIFCISLGKLHLSPIGANPQNVLDIATGTGLWAIEFALQYPSARVLGTDLSAIQPEELPTNCRFEIDDAEDEWIFNEQFDFIHGRALLSCFKDPKSVFQSAYNALKPGGYFEMQDMIFPFRFIGDPPTDSALYKWMQMIDEGAAKLGRPWHNVPHYKRWFEEVGFEDVVEAKYYWPLNAWAKGRYYKEISVYAQTDMLNALEGLSLKVLGSQGWTPEQIRAYLPQVRDDVKNTRVHCYCPIRVVYGRKPVD</sequence>
<evidence type="ECO:0000313" key="1">
    <source>
        <dbReference type="EMBL" id="PMD15997.1"/>
    </source>
</evidence>
<proteinExistence type="predicted"/>
<dbReference type="SUPFAM" id="SSF53335">
    <property type="entry name" value="S-adenosyl-L-methionine-dependent methyltransferases"/>
    <property type="match status" value="1"/>
</dbReference>
<keyword evidence="1" id="KW-0489">Methyltransferase</keyword>
<dbReference type="PANTHER" id="PTHR43591">
    <property type="entry name" value="METHYLTRANSFERASE"/>
    <property type="match status" value="1"/>
</dbReference>
<dbReference type="CDD" id="cd02440">
    <property type="entry name" value="AdoMet_MTases"/>
    <property type="match status" value="1"/>
</dbReference>
<organism evidence="1 2">
    <name type="scientific">Hyaloscypha hepaticicola</name>
    <dbReference type="NCBI Taxonomy" id="2082293"/>
    <lineage>
        <taxon>Eukaryota</taxon>
        <taxon>Fungi</taxon>
        <taxon>Dikarya</taxon>
        <taxon>Ascomycota</taxon>
        <taxon>Pezizomycotina</taxon>
        <taxon>Leotiomycetes</taxon>
        <taxon>Helotiales</taxon>
        <taxon>Hyaloscyphaceae</taxon>
        <taxon>Hyaloscypha</taxon>
    </lineage>
</organism>
<accession>A0A2J6PPN8</accession>
<dbReference type="OrthoDB" id="2013972at2759"/>
<dbReference type="GO" id="GO:0032259">
    <property type="term" value="P:methylation"/>
    <property type="evidence" value="ECO:0007669"/>
    <property type="project" value="UniProtKB-KW"/>
</dbReference>
<dbReference type="Gene3D" id="3.40.50.150">
    <property type="entry name" value="Vaccinia Virus protein VP39"/>
    <property type="match status" value="1"/>
</dbReference>
<reference evidence="1 2" key="1">
    <citation type="submission" date="2016-05" db="EMBL/GenBank/DDBJ databases">
        <title>A degradative enzymes factory behind the ericoid mycorrhizal symbiosis.</title>
        <authorList>
            <consortium name="DOE Joint Genome Institute"/>
            <person name="Martino E."/>
            <person name="Morin E."/>
            <person name="Grelet G."/>
            <person name="Kuo A."/>
            <person name="Kohler A."/>
            <person name="Daghino S."/>
            <person name="Barry K."/>
            <person name="Choi C."/>
            <person name="Cichocki N."/>
            <person name="Clum A."/>
            <person name="Copeland A."/>
            <person name="Hainaut M."/>
            <person name="Haridas S."/>
            <person name="Labutti K."/>
            <person name="Lindquist E."/>
            <person name="Lipzen A."/>
            <person name="Khouja H.-R."/>
            <person name="Murat C."/>
            <person name="Ohm R."/>
            <person name="Olson A."/>
            <person name="Spatafora J."/>
            <person name="Veneault-Fourrey C."/>
            <person name="Henrissat B."/>
            <person name="Grigoriev I."/>
            <person name="Martin F."/>
            <person name="Perotto S."/>
        </authorList>
    </citation>
    <scope>NUCLEOTIDE SEQUENCE [LARGE SCALE GENOMIC DNA]</scope>
    <source>
        <strain evidence="1 2">UAMH 7357</strain>
    </source>
</reference>
<keyword evidence="1" id="KW-0808">Transferase</keyword>
<dbReference type="STRING" id="1745343.A0A2J6PPN8"/>
<dbReference type="AlphaFoldDB" id="A0A2J6PPN8"/>
<dbReference type="PANTHER" id="PTHR43591:SF102">
    <property type="entry name" value="S-ADENOSYL-L-METHIONINE-DEPENDENT METHYLTRANSFERASE"/>
    <property type="match status" value="1"/>
</dbReference>
<evidence type="ECO:0000313" key="2">
    <source>
        <dbReference type="Proteomes" id="UP000235672"/>
    </source>
</evidence>
<protein>
    <submittedName>
        <fullName evidence="1">S-adenosyl-L-methionine-dependent methyltransferase</fullName>
    </submittedName>
</protein>
<name>A0A2J6PPN8_9HELO</name>
<keyword evidence="2" id="KW-1185">Reference proteome</keyword>
<gene>
    <name evidence="1" type="ORF">NA56DRAFT_634014</name>
</gene>
<dbReference type="InterPro" id="IPR029063">
    <property type="entry name" value="SAM-dependent_MTases_sf"/>
</dbReference>
<dbReference type="EMBL" id="KZ613509">
    <property type="protein sequence ID" value="PMD15997.1"/>
    <property type="molecule type" value="Genomic_DNA"/>
</dbReference>